<organism evidence="2 3">
    <name type="scientific">Beauveria bassiana</name>
    <name type="common">White muscardine disease fungus</name>
    <name type="synonym">Tritirachium shiotae</name>
    <dbReference type="NCBI Taxonomy" id="176275"/>
    <lineage>
        <taxon>Eukaryota</taxon>
        <taxon>Fungi</taxon>
        <taxon>Dikarya</taxon>
        <taxon>Ascomycota</taxon>
        <taxon>Pezizomycotina</taxon>
        <taxon>Sordariomycetes</taxon>
        <taxon>Hypocreomycetidae</taxon>
        <taxon>Hypocreales</taxon>
        <taxon>Cordycipitaceae</taxon>
        <taxon>Beauveria</taxon>
    </lineage>
</organism>
<dbReference type="PANTHER" id="PTHR43233">
    <property type="entry name" value="FAMILY N-ACETYLTRANSFERASE, PUTATIVE (AFU_ORTHOLOGUE AFUA_6G03350)-RELATED"/>
    <property type="match status" value="1"/>
</dbReference>
<reference evidence="2 3" key="1">
    <citation type="submission" date="2016-07" db="EMBL/GenBank/DDBJ databases">
        <title>Comparative genomics of the entomopathogenic fungus Beauveria bassiana.</title>
        <authorList>
            <person name="Valero Jimenez C.A."/>
            <person name="Zwaan B.J."/>
            <person name="Van Kan J.A."/>
            <person name="Takken W."/>
            <person name="Debets A.J."/>
            <person name="Schoustra S.E."/>
            <person name="Koenraadt C.J."/>
        </authorList>
    </citation>
    <scope>NUCLEOTIDE SEQUENCE [LARGE SCALE GENOMIC DNA]</scope>
    <source>
        <strain evidence="2 3">ARSEF 8028</strain>
    </source>
</reference>
<dbReference type="Proteomes" id="UP000237441">
    <property type="component" value="Unassembled WGS sequence"/>
</dbReference>
<dbReference type="EMBL" id="JRHA01000001">
    <property type="protein sequence ID" value="PQK08820.1"/>
    <property type="molecule type" value="Genomic_DNA"/>
</dbReference>
<dbReference type="SUPFAM" id="SSF55729">
    <property type="entry name" value="Acyl-CoA N-acyltransferases (Nat)"/>
    <property type="match status" value="1"/>
</dbReference>
<name>A0A2S7XY69_BEABA</name>
<accession>A0A2S7XY69</accession>
<protein>
    <recommendedName>
        <fullName evidence="1">N-acetyltransferase domain-containing protein</fullName>
    </recommendedName>
</protein>
<evidence type="ECO:0000259" key="1">
    <source>
        <dbReference type="PROSITE" id="PS51186"/>
    </source>
</evidence>
<comment type="caution">
    <text evidence="2">The sequence shown here is derived from an EMBL/GenBank/DDBJ whole genome shotgun (WGS) entry which is preliminary data.</text>
</comment>
<sequence>MASVRSSLQSRQWRRDDYLITTDSSLIPLARLIDIFNSKAFYWANAMPLDYMKATLENSLCFGLFRRHDDDDDDAAGDAFLGLARCITDYTTFLYVTDVWVDPAAQGRGLGSWVVRCVQEVAEEMPYLRRSVLFTSSWEQSVPFYRNLMGMEVVESRFGDGLATMERKGRGHPLYGKQGSDGS</sequence>
<dbReference type="GO" id="GO:0016747">
    <property type="term" value="F:acyltransferase activity, transferring groups other than amino-acyl groups"/>
    <property type="evidence" value="ECO:0007669"/>
    <property type="project" value="InterPro"/>
</dbReference>
<evidence type="ECO:0000313" key="3">
    <source>
        <dbReference type="Proteomes" id="UP000237441"/>
    </source>
</evidence>
<dbReference type="PANTHER" id="PTHR43233:SF1">
    <property type="entry name" value="FAMILY N-ACETYLTRANSFERASE, PUTATIVE (AFU_ORTHOLOGUE AFUA_6G03350)-RELATED"/>
    <property type="match status" value="1"/>
</dbReference>
<dbReference type="InterPro" id="IPR000182">
    <property type="entry name" value="GNAT_dom"/>
</dbReference>
<dbReference type="InterPro" id="IPR053144">
    <property type="entry name" value="Acetyltransferase_Butenolide"/>
</dbReference>
<evidence type="ECO:0000313" key="2">
    <source>
        <dbReference type="EMBL" id="PQK08820.1"/>
    </source>
</evidence>
<gene>
    <name evidence="2" type="ORF">BB8028_0001g08920</name>
</gene>
<dbReference type="CDD" id="cd04301">
    <property type="entry name" value="NAT_SF"/>
    <property type="match status" value="1"/>
</dbReference>
<dbReference type="Pfam" id="PF00583">
    <property type="entry name" value="Acetyltransf_1"/>
    <property type="match status" value="1"/>
</dbReference>
<dbReference type="Gene3D" id="3.40.630.30">
    <property type="match status" value="1"/>
</dbReference>
<proteinExistence type="predicted"/>
<dbReference type="AlphaFoldDB" id="A0A2S7XY69"/>
<dbReference type="OrthoDB" id="10039976at2759"/>
<feature type="domain" description="N-acetyltransferase" evidence="1">
    <location>
        <begin position="77"/>
        <end position="170"/>
    </location>
</feature>
<dbReference type="PROSITE" id="PS51186">
    <property type="entry name" value="GNAT"/>
    <property type="match status" value="1"/>
</dbReference>
<dbReference type="InterPro" id="IPR016181">
    <property type="entry name" value="Acyl_CoA_acyltransferase"/>
</dbReference>